<accession>A0ABR1DR97</accession>
<evidence type="ECO:0000256" key="5">
    <source>
        <dbReference type="ARBA" id="ARBA00022552"/>
    </source>
</evidence>
<comment type="similarity">
    <text evidence="2">Belongs to the NAF1 family.</text>
</comment>
<keyword evidence="11" id="KW-1185">Reference proteome</keyword>
<evidence type="ECO:0000256" key="6">
    <source>
        <dbReference type="ARBA" id="ARBA00022553"/>
    </source>
</evidence>
<feature type="region of interest" description="Disordered" evidence="9">
    <location>
        <begin position="305"/>
        <end position="414"/>
    </location>
</feature>
<name>A0ABR1DR97_NECAM</name>
<evidence type="ECO:0000256" key="7">
    <source>
        <dbReference type="ARBA" id="ARBA00022884"/>
    </source>
</evidence>
<dbReference type="SUPFAM" id="SSF50447">
    <property type="entry name" value="Translation proteins"/>
    <property type="match status" value="1"/>
</dbReference>
<evidence type="ECO:0000313" key="11">
    <source>
        <dbReference type="Proteomes" id="UP001303046"/>
    </source>
</evidence>
<evidence type="ECO:0000256" key="2">
    <source>
        <dbReference type="ARBA" id="ARBA00009801"/>
    </source>
</evidence>
<evidence type="ECO:0000256" key="1">
    <source>
        <dbReference type="ARBA" id="ARBA00004123"/>
    </source>
</evidence>
<keyword evidence="7" id="KW-0694">RNA-binding</keyword>
<dbReference type="Gene3D" id="2.40.10.230">
    <property type="entry name" value="Probable tRNA pseudouridine synthase domain"/>
    <property type="match status" value="1"/>
</dbReference>
<dbReference type="InterPro" id="IPR040309">
    <property type="entry name" value="Naf1"/>
</dbReference>
<comment type="caution">
    <text evidence="10">The sequence shown here is derived from an EMBL/GenBank/DDBJ whole genome shotgun (WGS) entry which is preliminary data.</text>
</comment>
<dbReference type="Pfam" id="PF04410">
    <property type="entry name" value="Gar1"/>
    <property type="match status" value="1"/>
</dbReference>
<dbReference type="InterPro" id="IPR009000">
    <property type="entry name" value="Transl_B-barrel_sf"/>
</dbReference>
<dbReference type="Proteomes" id="UP001303046">
    <property type="component" value="Unassembled WGS sequence"/>
</dbReference>
<evidence type="ECO:0000256" key="4">
    <source>
        <dbReference type="ARBA" id="ARBA00022517"/>
    </source>
</evidence>
<sequence length="436" mass="49370">MQSTAPKPRVPHRSRCRSAETGFTMRNHIEEVNRDDDQLPSPSASLSTEEKKEIENAVHELVERISNDPSVTEEKEAIEKVVHELVDRASFWSDPSVLERNFYTLDYRKAPSLGSASSVDGSEFGEFSDCELSLLETEEDSDKEFERLQKYTCESRLKNYKRDHPDGVPQQKRLRAEVVIDKSDLKNEYDSLPPLEQLSIHCEESIPLEIVGHVTSVVDCLVVIQSDGGVALDYDSVLFDKERNSIGVVFDLFGPVRSPLYSVRFNTREEAAKIQVGMKVYYAPMAEQYTKKVIETQLEGETEVDADYSEDEAVFSDDEKERQYRQRKAAKARATQESISAENSERRGQKRRVQFSESFPYRGGRGRGEHHRGRGRATSWNWHSGRGAHSRRGQYQGGRDQASSNGQGTPGVANMDNPYAEFGCYGGNSFVDSRQL</sequence>
<evidence type="ECO:0000256" key="3">
    <source>
        <dbReference type="ARBA" id="ARBA00021438"/>
    </source>
</evidence>
<dbReference type="PANTHER" id="PTHR31633">
    <property type="entry name" value="H/ACA RIBONUCLEOPROTEIN COMPLEX NON-CORE SUBUNIT NAF1"/>
    <property type="match status" value="1"/>
</dbReference>
<feature type="compositionally biased region" description="Basic and acidic residues" evidence="9">
    <location>
        <begin position="27"/>
        <end position="37"/>
    </location>
</feature>
<keyword evidence="4" id="KW-0690">Ribosome biogenesis</keyword>
<keyword evidence="5" id="KW-0698">rRNA processing</keyword>
<organism evidence="10 11">
    <name type="scientific">Necator americanus</name>
    <name type="common">Human hookworm</name>
    <dbReference type="NCBI Taxonomy" id="51031"/>
    <lineage>
        <taxon>Eukaryota</taxon>
        <taxon>Metazoa</taxon>
        <taxon>Ecdysozoa</taxon>
        <taxon>Nematoda</taxon>
        <taxon>Chromadorea</taxon>
        <taxon>Rhabditida</taxon>
        <taxon>Rhabditina</taxon>
        <taxon>Rhabditomorpha</taxon>
        <taxon>Strongyloidea</taxon>
        <taxon>Ancylostomatidae</taxon>
        <taxon>Bunostominae</taxon>
        <taxon>Necator</taxon>
    </lineage>
</organism>
<evidence type="ECO:0000256" key="9">
    <source>
        <dbReference type="SAM" id="MobiDB-lite"/>
    </source>
</evidence>
<protein>
    <recommendedName>
        <fullName evidence="3">H/ACA ribonucleoprotein complex non-core subunit NAF1</fullName>
    </recommendedName>
</protein>
<feature type="compositionally biased region" description="Basic residues" evidence="9">
    <location>
        <begin position="364"/>
        <end position="375"/>
    </location>
</feature>
<feature type="region of interest" description="Disordered" evidence="9">
    <location>
        <begin position="1"/>
        <end position="52"/>
    </location>
</feature>
<reference evidence="10 11" key="1">
    <citation type="submission" date="2023-08" db="EMBL/GenBank/DDBJ databases">
        <title>A Necator americanus chromosomal reference genome.</title>
        <authorList>
            <person name="Ilik V."/>
            <person name="Petrzelkova K.J."/>
            <person name="Pardy F."/>
            <person name="Fuh T."/>
            <person name="Niatou-Singa F.S."/>
            <person name="Gouil Q."/>
            <person name="Baker L."/>
            <person name="Ritchie M.E."/>
            <person name="Jex A.R."/>
            <person name="Gazzola D."/>
            <person name="Li H."/>
            <person name="Toshio Fujiwara R."/>
            <person name="Zhan B."/>
            <person name="Aroian R.V."/>
            <person name="Pafco B."/>
            <person name="Schwarz E.M."/>
        </authorList>
    </citation>
    <scope>NUCLEOTIDE SEQUENCE [LARGE SCALE GENOMIC DNA]</scope>
    <source>
        <strain evidence="10 11">Aroian</strain>
        <tissue evidence="10">Whole animal</tissue>
    </source>
</reference>
<dbReference type="InterPro" id="IPR038664">
    <property type="entry name" value="Gar1/Naf1_Cbf5-bd_sf"/>
</dbReference>
<dbReference type="PANTHER" id="PTHR31633:SF1">
    <property type="entry name" value="H_ACA RIBONUCLEOPROTEIN COMPLEX NON-CORE SUBUNIT NAF1"/>
    <property type="match status" value="1"/>
</dbReference>
<dbReference type="InterPro" id="IPR007504">
    <property type="entry name" value="H/ACA_rnp_Gar1/Naf1"/>
</dbReference>
<dbReference type="EMBL" id="JAVFWL010000004">
    <property type="protein sequence ID" value="KAK6752934.1"/>
    <property type="molecule type" value="Genomic_DNA"/>
</dbReference>
<gene>
    <name evidence="10" type="primary">Necator_chrIV.g17295</name>
    <name evidence="10" type="ORF">RB195_003997</name>
</gene>
<comment type="subcellular location">
    <subcellularLocation>
        <location evidence="1">Nucleus</location>
    </subcellularLocation>
</comment>
<keyword evidence="6" id="KW-0597">Phosphoprotein</keyword>
<feature type="compositionally biased region" description="Acidic residues" evidence="9">
    <location>
        <begin position="305"/>
        <end position="316"/>
    </location>
</feature>
<evidence type="ECO:0000313" key="10">
    <source>
        <dbReference type="EMBL" id="KAK6752934.1"/>
    </source>
</evidence>
<keyword evidence="8" id="KW-0539">Nucleus</keyword>
<evidence type="ECO:0000256" key="8">
    <source>
        <dbReference type="ARBA" id="ARBA00023242"/>
    </source>
</evidence>
<proteinExistence type="inferred from homology"/>